<dbReference type="GO" id="GO:0008379">
    <property type="term" value="F:thioredoxin peroxidase activity"/>
    <property type="evidence" value="ECO:0007669"/>
    <property type="project" value="TreeGrafter"/>
</dbReference>
<evidence type="ECO:0000256" key="5">
    <source>
        <dbReference type="ARBA" id="ARBA00022862"/>
    </source>
</evidence>
<dbReference type="CDD" id="cd03017">
    <property type="entry name" value="PRX_BCP"/>
    <property type="match status" value="1"/>
</dbReference>
<evidence type="ECO:0000256" key="10">
    <source>
        <dbReference type="ARBA" id="ARBA00038489"/>
    </source>
</evidence>
<evidence type="ECO:0000313" key="14">
    <source>
        <dbReference type="EMBL" id="OSM04852.1"/>
    </source>
</evidence>
<dbReference type="Proteomes" id="UP000194003">
    <property type="component" value="Unassembled WGS sequence"/>
</dbReference>
<dbReference type="InterPro" id="IPR000866">
    <property type="entry name" value="AhpC/TSA"/>
</dbReference>
<dbReference type="PROSITE" id="PS51352">
    <property type="entry name" value="THIOREDOXIN_2"/>
    <property type="match status" value="1"/>
</dbReference>
<evidence type="ECO:0000256" key="2">
    <source>
        <dbReference type="ARBA" id="ARBA00011245"/>
    </source>
</evidence>
<dbReference type="STRING" id="1434232.MAIT1_02949"/>
<evidence type="ECO:0000256" key="7">
    <source>
        <dbReference type="ARBA" id="ARBA00023157"/>
    </source>
</evidence>
<evidence type="ECO:0000256" key="4">
    <source>
        <dbReference type="ARBA" id="ARBA00022559"/>
    </source>
</evidence>
<evidence type="ECO:0000256" key="8">
    <source>
        <dbReference type="ARBA" id="ARBA00023284"/>
    </source>
</evidence>
<dbReference type="Gene3D" id="3.40.30.10">
    <property type="entry name" value="Glutaredoxin"/>
    <property type="match status" value="1"/>
</dbReference>
<dbReference type="GO" id="GO:0034599">
    <property type="term" value="P:cellular response to oxidative stress"/>
    <property type="evidence" value="ECO:0007669"/>
    <property type="project" value="TreeGrafter"/>
</dbReference>
<proteinExistence type="inferred from homology"/>
<keyword evidence="5" id="KW-0049">Antioxidant</keyword>
<feature type="domain" description="Thioredoxin" evidence="13">
    <location>
        <begin position="1"/>
        <end position="143"/>
    </location>
</feature>
<name>A0A1Y2K573_9PROT</name>
<dbReference type="InterPro" id="IPR013766">
    <property type="entry name" value="Thioredoxin_domain"/>
</dbReference>
<accession>A0A1Y2K573</accession>
<keyword evidence="7" id="KW-1015">Disulfide bond</keyword>
<keyword evidence="15" id="KW-1185">Reference proteome</keyword>
<comment type="similarity">
    <text evidence="10">Belongs to the peroxiredoxin family. BCP/PrxQ subfamily.</text>
</comment>
<comment type="subunit">
    <text evidence="2">Monomer.</text>
</comment>
<evidence type="ECO:0000256" key="12">
    <source>
        <dbReference type="ARBA" id="ARBA00049091"/>
    </source>
</evidence>
<comment type="catalytic activity">
    <reaction evidence="12">
        <text>a hydroperoxide + [thioredoxin]-dithiol = an alcohol + [thioredoxin]-disulfide + H2O</text>
        <dbReference type="Rhea" id="RHEA:62620"/>
        <dbReference type="Rhea" id="RHEA-COMP:10698"/>
        <dbReference type="Rhea" id="RHEA-COMP:10700"/>
        <dbReference type="ChEBI" id="CHEBI:15377"/>
        <dbReference type="ChEBI" id="CHEBI:29950"/>
        <dbReference type="ChEBI" id="CHEBI:30879"/>
        <dbReference type="ChEBI" id="CHEBI:35924"/>
        <dbReference type="ChEBI" id="CHEBI:50058"/>
        <dbReference type="EC" id="1.11.1.24"/>
    </reaction>
</comment>
<comment type="caution">
    <text evidence="14">The sequence shown here is derived from an EMBL/GenBank/DDBJ whole genome shotgun (WGS) entry which is preliminary data.</text>
</comment>
<evidence type="ECO:0000259" key="13">
    <source>
        <dbReference type="PROSITE" id="PS51352"/>
    </source>
</evidence>
<dbReference type="AlphaFoldDB" id="A0A1Y2K573"/>
<dbReference type="InterPro" id="IPR036249">
    <property type="entry name" value="Thioredoxin-like_sf"/>
</dbReference>
<keyword evidence="6" id="KW-0560">Oxidoreductase</keyword>
<evidence type="ECO:0000256" key="3">
    <source>
        <dbReference type="ARBA" id="ARBA00013017"/>
    </source>
</evidence>
<organism evidence="14 15">
    <name type="scientific">Magnetofaba australis IT-1</name>
    <dbReference type="NCBI Taxonomy" id="1434232"/>
    <lineage>
        <taxon>Bacteria</taxon>
        <taxon>Pseudomonadati</taxon>
        <taxon>Pseudomonadota</taxon>
        <taxon>Magnetococcia</taxon>
        <taxon>Magnetococcales</taxon>
        <taxon>Magnetococcaceae</taxon>
        <taxon>Magnetofaba</taxon>
    </lineage>
</organism>
<dbReference type="EC" id="1.11.1.24" evidence="3"/>
<evidence type="ECO:0000256" key="9">
    <source>
        <dbReference type="ARBA" id="ARBA00032824"/>
    </source>
</evidence>
<evidence type="ECO:0000256" key="6">
    <source>
        <dbReference type="ARBA" id="ARBA00023002"/>
    </source>
</evidence>
<evidence type="ECO:0000256" key="11">
    <source>
        <dbReference type="ARBA" id="ARBA00042639"/>
    </source>
</evidence>
<evidence type="ECO:0000256" key="1">
    <source>
        <dbReference type="ARBA" id="ARBA00003330"/>
    </source>
</evidence>
<dbReference type="GO" id="GO:0045454">
    <property type="term" value="P:cell redox homeostasis"/>
    <property type="evidence" value="ECO:0007669"/>
    <property type="project" value="TreeGrafter"/>
</dbReference>
<evidence type="ECO:0000313" key="15">
    <source>
        <dbReference type="Proteomes" id="UP000194003"/>
    </source>
</evidence>
<dbReference type="PANTHER" id="PTHR42801:SF4">
    <property type="entry name" value="AHPC_TSA FAMILY PROTEIN"/>
    <property type="match status" value="1"/>
</dbReference>
<reference evidence="14 15" key="1">
    <citation type="journal article" date="2016" name="BMC Genomics">
        <title>Combined genomic and structural analyses of a cultured magnetotactic bacterium reveals its niche adaptation to a dynamic environment.</title>
        <authorList>
            <person name="Araujo A.C."/>
            <person name="Morillo V."/>
            <person name="Cypriano J."/>
            <person name="Teixeira L.C."/>
            <person name="Leao P."/>
            <person name="Lyra S."/>
            <person name="Almeida L.G."/>
            <person name="Bazylinski D.A."/>
            <person name="Vasconcellos A.T."/>
            <person name="Abreu F."/>
            <person name="Lins U."/>
        </authorList>
    </citation>
    <scope>NUCLEOTIDE SEQUENCE [LARGE SCALE GENOMIC DNA]</scope>
    <source>
        <strain evidence="14 15">IT-1</strain>
    </source>
</reference>
<comment type="function">
    <text evidence="1">Thiol-specific peroxidase that catalyzes the reduction of hydrogen peroxide and organic hydroperoxides to water and alcohols, respectively. Plays a role in cell protection against oxidative stress by detoxifying peroxides and as sensor of hydrogen peroxide-mediated signaling events.</text>
</comment>
<keyword evidence="4" id="KW-0575">Peroxidase</keyword>
<dbReference type="GO" id="GO:0005737">
    <property type="term" value="C:cytoplasm"/>
    <property type="evidence" value="ECO:0007669"/>
    <property type="project" value="TreeGrafter"/>
</dbReference>
<dbReference type="FunFam" id="3.40.30.10:FF:000007">
    <property type="entry name" value="Thioredoxin-dependent thiol peroxidase"/>
    <property type="match status" value="1"/>
</dbReference>
<dbReference type="InterPro" id="IPR050924">
    <property type="entry name" value="Peroxiredoxin_BCP/PrxQ"/>
</dbReference>
<dbReference type="SUPFAM" id="SSF52833">
    <property type="entry name" value="Thioredoxin-like"/>
    <property type="match status" value="1"/>
</dbReference>
<dbReference type="Pfam" id="PF00578">
    <property type="entry name" value="AhpC-TSA"/>
    <property type="match status" value="1"/>
</dbReference>
<gene>
    <name evidence="14" type="ORF">MAIT1_02949</name>
</gene>
<dbReference type="EMBL" id="LVJN01000018">
    <property type="protein sequence ID" value="OSM04852.1"/>
    <property type="molecule type" value="Genomic_DNA"/>
</dbReference>
<sequence>MSLPDQDGKEWALTDLLGEKGAVFYFYPKDNTPGCTTESMDFQALLPEFEKRGYSVVGISKDSSKSHTNFRVKKGLTFTLLADVETDMCQAFGVWQEKKNYGKTYMGIVRTTFVVDAAGKVAKVYPKVKVKEHAQAVLADLDA</sequence>
<dbReference type="PANTHER" id="PTHR42801">
    <property type="entry name" value="THIOREDOXIN-DEPENDENT PEROXIDE REDUCTASE"/>
    <property type="match status" value="1"/>
</dbReference>
<protein>
    <recommendedName>
        <fullName evidence="3">thioredoxin-dependent peroxiredoxin</fullName>
        <ecNumber evidence="3">1.11.1.24</ecNumber>
    </recommendedName>
    <alternativeName>
        <fullName evidence="9">Thioredoxin peroxidase</fullName>
    </alternativeName>
    <alternativeName>
        <fullName evidence="11">Thioredoxin-dependent peroxiredoxin Bcp</fullName>
    </alternativeName>
</protein>
<keyword evidence="8" id="KW-0676">Redox-active center</keyword>